<gene>
    <name evidence="2" type="ORF">PGH07_06510</name>
</gene>
<dbReference type="PANTHER" id="PTHR33221">
    <property type="entry name" value="WINGED HELIX-TURN-HELIX TRANSCRIPTIONAL REGULATOR, RRF2 FAMILY"/>
    <property type="match status" value="1"/>
</dbReference>
<dbReference type="Pfam" id="PF02082">
    <property type="entry name" value="Rrf2"/>
    <property type="match status" value="1"/>
</dbReference>
<dbReference type="SUPFAM" id="SSF46785">
    <property type="entry name" value="Winged helix' DNA-binding domain"/>
    <property type="match status" value="1"/>
</dbReference>
<dbReference type="PANTHER" id="PTHR33221:SF5">
    <property type="entry name" value="HTH-TYPE TRANSCRIPTIONAL REGULATOR ISCR"/>
    <property type="match status" value="1"/>
</dbReference>
<evidence type="ECO:0000313" key="3">
    <source>
        <dbReference type="Proteomes" id="UP001169069"/>
    </source>
</evidence>
<keyword evidence="3" id="KW-1185">Reference proteome</keyword>
<keyword evidence="1" id="KW-0238">DNA-binding</keyword>
<organism evidence="2 3">
    <name type="scientific">Sulfurovum zhangzhouensis</name>
    <dbReference type="NCBI Taxonomy" id="3019067"/>
    <lineage>
        <taxon>Bacteria</taxon>
        <taxon>Pseudomonadati</taxon>
        <taxon>Campylobacterota</taxon>
        <taxon>Epsilonproteobacteria</taxon>
        <taxon>Campylobacterales</taxon>
        <taxon>Sulfurovaceae</taxon>
        <taxon>Sulfurovum</taxon>
    </lineage>
</organism>
<dbReference type="InterPro" id="IPR036388">
    <property type="entry name" value="WH-like_DNA-bd_sf"/>
</dbReference>
<dbReference type="InterPro" id="IPR036390">
    <property type="entry name" value="WH_DNA-bd_sf"/>
</dbReference>
<dbReference type="InterPro" id="IPR030489">
    <property type="entry name" value="TR_Rrf2-type_CS"/>
</dbReference>
<dbReference type="InterPro" id="IPR000944">
    <property type="entry name" value="Tscrpt_reg_Rrf2"/>
</dbReference>
<proteinExistence type="predicted"/>
<dbReference type="Proteomes" id="UP001169069">
    <property type="component" value="Unassembled WGS sequence"/>
</dbReference>
<dbReference type="EMBL" id="JAQIBD010000002">
    <property type="protein sequence ID" value="MDM5271823.1"/>
    <property type="molecule type" value="Genomic_DNA"/>
</dbReference>
<dbReference type="PROSITE" id="PS01332">
    <property type="entry name" value="HTH_RRF2_1"/>
    <property type="match status" value="1"/>
</dbReference>
<comment type="caution">
    <text evidence="2">The sequence shown here is derived from an EMBL/GenBank/DDBJ whole genome shotgun (WGS) entry which is preliminary data.</text>
</comment>
<sequence length="137" mass="15108">MIGISTKTVYAVAALHELGSIETGKVLKIKEIAAKASIPQNFLEQILLELRKGGILNSIKGAHGGYMLAKALKDITLKDIMETLESDAFSDVCKTDNPTLKLFWSDIIERVGEVFDIPLSELRNYQLKANQALNFSI</sequence>
<dbReference type="PROSITE" id="PS51197">
    <property type="entry name" value="HTH_RRF2_2"/>
    <property type="match status" value="1"/>
</dbReference>
<dbReference type="RefSeq" id="WP_289413548.1">
    <property type="nucleotide sequence ID" value="NZ_JAQIBD010000002.1"/>
</dbReference>
<accession>A0ABT7QYB1</accession>
<evidence type="ECO:0000256" key="1">
    <source>
        <dbReference type="ARBA" id="ARBA00023125"/>
    </source>
</evidence>
<dbReference type="NCBIfam" id="TIGR00738">
    <property type="entry name" value="rrf2_super"/>
    <property type="match status" value="1"/>
</dbReference>
<name>A0ABT7QYB1_9BACT</name>
<dbReference type="Gene3D" id="1.10.10.10">
    <property type="entry name" value="Winged helix-like DNA-binding domain superfamily/Winged helix DNA-binding domain"/>
    <property type="match status" value="1"/>
</dbReference>
<evidence type="ECO:0000313" key="2">
    <source>
        <dbReference type="EMBL" id="MDM5271823.1"/>
    </source>
</evidence>
<protein>
    <submittedName>
        <fullName evidence="2">Rrf2 family transcriptional regulator</fullName>
    </submittedName>
</protein>
<reference evidence="2" key="1">
    <citation type="submission" date="2023-01" db="EMBL/GenBank/DDBJ databases">
        <title>Sulfurovum sp. zt1-1 genome assembly.</title>
        <authorList>
            <person name="Wang J."/>
        </authorList>
    </citation>
    <scope>NUCLEOTIDE SEQUENCE</scope>
    <source>
        <strain evidence="2">Zt1-1</strain>
    </source>
</reference>